<dbReference type="Proteomes" id="UP000251088">
    <property type="component" value="Unassembled WGS sequence"/>
</dbReference>
<keyword evidence="3 13" id="KW-0489">Methyltransferase</keyword>
<dbReference type="PANTHER" id="PTHR30481">
    <property type="entry name" value="DNA ADENINE METHYLASE"/>
    <property type="match status" value="1"/>
</dbReference>
<dbReference type="Pfam" id="PF02086">
    <property type="entry name" value="MethyltransfD12"/>
    <property type="match status" value="1"/>
</dbReference>
<dbReference type="AlphaFoldDB" id="A0A2X3CPM4"/>
<accession>A0A2X3CPM4</accession>
<keyword evidence="4 13" id="KW-0808">Transferase</keyword>
<dbReference type="FunFam" id="1.10.1020.10:FF:000001">
    <property type="entry name" value="Site-specific DNA-methyltransferase (adenine-specific)"/>
    <property type="match status" value="1"/>
</dbReference>
<dbReference type="NCBIfam" id="TIGR00571">
    <property type="entry name" value="dam"/>
    <property type="match status" value="1"/>
</dbReference>
<evidence type="ECO:0000313" key="13">
    <source>
        <dbReference type="EMBL" id="SQC14404.1"/>
    </source>
</evidence>
<evidence type="ECO:0000256" key="7">
    <source>
        <dbReference type="ARBA" id="ARBA00023125"/>
    </source>
</evidence>
<keyword evidence="7" id="KW-0238">DNA-binding</keyword>
<evidence type="ECO:0000256" key="6">
    <source>
        <dbReference type="ARBA" id="ARBA00022705"/>
    </source>
</evidence>
<dbReference type="GO" id="GO:0006260">
    <property type="term" value="P:DNA replication"/>
    <property type="evidence" value="ECO:0007669"/>
    <property type="project" value="UniProtKB-KW"/>
</dbReference>
<dbReference type="GO" id="GO:0032259">
    <property type="term" value="P:methylation"/>
    <property type="evidence" value="ECO:0007669"/>
    <property type="project" value="UniProtKB-KW"/>
</dbReference>
<feature type="region of interest" description="Disordered" evidence="12">
    <location>
        <begin position="197"/>
        <end position="237"/>
    </location>
</feature>
<dbReference type="PANTHER" id="PTHR30481:SF3">
    <property type="entry name" value="DNA ADENINE METHYLASE"/>
    <property type="match status" value="1"/>
</dbReference>
<evidence type="ECO:0000256" key="2">
    <source>
        <dbReference type="ARBA" id="ARBA00011900"/>
    </source>
</evidence>
<organism evidence="13 14">
    <name type="scientific">Klebsiella pneumoniae</name>
    <dbReference type="NCBI Taxonomy" id="573"/>
    <lineage>
        <taxon>Bacteria</taxon>
        <taxon>Pseudomonadati</taxon>
        <taxon>Pseudomonadota</taxon>
        <taxon>Gammaproteobacteria</taxon>
        <taxon>Enterobacterales</taxon>
        <taxon>Enterobacteriaceae</taxon>
        <taxon>Klebsiella/Raoultella group</taxon>
        <taxon>Klebsiella</taxon>
        <taxon>Klebsiella pneumoniae complex</taxon>
    </lineage>
</organism>
<proteinExistence type="inferred from homology"/>
<dbReference type="GO" id="GO:0043565">
    <property type="term" value="F:sequence-specific DNA binding"/>
    <property type="evidence" value="ECO:0007669"/>
    <property type="project" value="TreeGrafter"/>
</dbReference>
<dbReference type="Gene3D" id="1.10.1020.10">
    <property type="entry name" value="Adenine-specific Methyltransferase, Domain 2"/>
    <property type="match status" value="1"/>
</dbReference>
<evidence type="ECO:0000256" key="1">
    <source>
        <dbReference type="ARBA" id="ARBA00006594"/>
    </source>
</evidence>
<reference evidence="13 14" key="1">
    <citation type="submission" date="2018-06" db="EMBL/GenBank/DDBJ databases">
        <authorList>
            <consortium name="Pathogen Informatics"/>
            <person name="Doyle S."/>
        </authorList>
    </citation>
    <scope>NUCLEOTIDE SEQUENCE [LARGE SCALE GENOMIC DNA]</scope>
    <source>
        <strain evidence="13 14">NCTC9128</strain>
    </source>
</reference>
<protein>
    <recommendedName>
        <fullName evidence="9">DNA adenine methylase</fullName>
        <ecNumber evidence="2">2.1.1.72</ecNumber>
    </recommendedName>
    <alternativeName>
        <fullName evidence="10">DNA adenine methyltransferase</fullName>
    </alternativeName>
    <alternativeName>
        <fullName evidence="11">Deoxyadenosyl-methyltransferase</fullName>
    </alternativeName>
</protein>
<dbReference type="GO" id="GO:0009007">
    <property type="term" value="F:site-specific DNA-methyltransferase (adenine-specific) activity"/>
    <property type="evidence" value="ECO:0007669"/>
    <property type="project" value="UniProtKB-EC"/>
</dbReference>
<dbReference type="GO" id="GO:1904047">
    <property type="term" value="F:S-adenosyl-L-methionine binding"/>
    <property type="evidence" value="ECO:0007669"/>
    <property type="project" value="TreeGrafter"/>
</dbReference>
<evidence type="ECO:0000256" key="12">
    <source>
        <dbReference type="SAM" id="MobiDB-lite"/>
    </source>
</evidence>
<evidence type="ECO:0000256" key="10">
    <source>
        <dbReference type="ARBA" id="ARBA00078651"/>
    </source>
</evidence>
<dbReference type="InterPro" id="IPR029063">
    <property type="entry name" value="SAM-dependent_MTases_sf"/>
</dbReference>
<evidence type="ECO:0000256" key="11">
    <source>
        <dbReference type="ARBA" id="ARBA00080756"/>
    </source>
</evidence>
<evidence type="ECO:0000313" key="14">
    <source>
        <dbReference type="Proteomes" id="UP000251088"/>
    </source>
</evidence>
<keyword evidence="6" id="KW-0235">DNA replication</keyword>
<evidence type="ECO:0000256" key="8">
    <source>
        <dbReference type="ARBA" id="ARBA00047942"/>
    </source>
</evidence>
<dbReference type="InterPro" id="IPR012327">
    <property type="entry name" value="MeTrfase_D12"/>
</dbReference>
<dbReference type="PRINTS" id="PR00505">
    <property type="entry name" value="D12N6MTFRASE"/>
</dbReference>
<comment type="catalytic activity">
    <reaction evidence="8">
        <text>a 2'-deoxyadenosine in DNA + S-adenosyl-L-methionine = an N(6)-methyl-2'-deoxyadenosine in DNA + S-adenosyl-L-homocysteine + H(+)</text>
        <dbReference type="Rhea" id="RHEA:15197"/>
        <dbReference type="Rhea" id="RHEA-COMP:12418"/>
        <dbReference type="Rhea" id="RHEA-COMP:12419"/>
        <dbReference type="ChEBI" id="CHEBI:15378"/>
        <dbReference type="ChEBI" id="CHEBI:57856"/>
        <dbReference type="ChEBI" id="CHEBI:59789"/>
        <dbReference type="ChEBI" id="CHEBI:90615"/>
        <dbReference type="ChEBI" id="CHEBI:90616"/>
        <dbReference type="EC" id="2.1.1.72"/>
    </reaction>
</comment>
<comment type="similarity">
    <text evidence="1">Belongs to the N(4)/N(6)-methyltransferase family.</text>
</comment>
<dbReference type="GO" id="GO:0009307">
    <property type="term" value="P:DNA restriction-modification system"/>
    <property type="evidence" value="ECO:0007669"/>
    <property type="project" value="InterPro"/>
</dbReference>
<gene>
    <name evidence="13" type="primary">dam</name>
    <name evidence="13" type="ORF">NCTC9128_02487</name>
</gene>
<dbReference type="EMBL" id="UAWN01000012">
    <property type="protein sequence ID" value="SQC14404.1"/>
    <property type="molecule type" value="Genomic_DNA"/>
</dbReference>
<name>A0A2X3CPM4_KLEPN</name>
<dbReference type="EC" id="2.1.1.72" evidence="2"/>
<dbReference type="InterPro" id="IPR023095">
    <property type="entry name" value="Ade_MeTrfase_dom_2"/>
</dbReference>
<keyword evidence="5" id="KW-0949">S-adenosyl-L-methionine</keyword>
<dbReference type="SUPFAM" id="SSF53335">
    <property type="entry name" value="S-adenosyl-L-methionine-dependent methyltransferases"/>
    <property type="match status" value="1"/>
</dbReference>
<evidence type="ECO:0000256" key="3">
    <source>
        <dbReference type="ARBA" id="ARBA00022603"/>
    </source>
</evidence>
<evidence type="ECO:0000256" key="9">
    <source>
        <dbReference type="ARBA" id="ARBA00069795"/>
    </source>
</evidence>
<dbReference type="GO" id="GO:0006298">
    <property type="term" value="P:mismatch repair"/>
    <property type="evidence" value="ECO:0007669"/>
    <property type="project" value="TreeGrafter"/>
</dbReference>
<sequence length="237" mass="26847">MKKNRAFLKWAGGKFPLLDDIKKHLPEGECLIEPFVGAGSVFLNTDFSRYILADINSDLIGLYNIVKLRTDEYVAAAREMFTPENNVAERYYLYRDEFNQSQDPLRRAVLFLYLNRHGYNGLCRYNLRGEFNVPFGRYKKPYFPEAELYHFAEKAQNAEFYCESYEECMQRADSRTSGVLRSALCAANGDGELYRLPHQQFQPGTTGTAGAKGGIADEKAHPGADFQPPHAADAGMV</sequence>
<evidence type="ECO:0000256" key="4">
    <source>
        <dbReference type="ARBA" id="ARBA00022679"/>
    </source>
</evidence>
<evidence type="ECO:0000256" key="5">
    <source>
        <dbReference type="ARBA" id="ARBA00022691"/>
    </source>
</evidence>